<evidence type="ECO:0000313" key="1">
    <source>
        <dbReference type="EMBL" id="KAF6806533.1"/>
    </source>
</evidence>
<dbReference type="EMBL" id="WIGM01001020">
    <property type="protein sequence ID" value="KAF6806533.1"/>
    <property type="molecule type" value="Genomic_DNA"/>
</dbReference>
<proteinExistence type="predicted"/>
<comment type="caution">
    <text evidence="1">The sequence shown here is derived from an EMBL/GenBank/DDBJ whole genome shotgun (WGS) entry which is preliminary data.</text>
</comment>
<gene>
    <name evidence="1" type="ORF">CMUS01_14339</name>
</gene>
<keyword evidence="2" id="KW-1185">Reference proteome</keyword>
<sequence length="85" mass="9808">MAMRKSRQRRSLWFRWKCRRSTVRQDRSAAEPSGLEQSVCQDVDVVGATARVWGFVGIGELVRILAGVEDEEEMQDDEQHRKPSC</sequence>
<evidence type="ECO:0000313" key="2">
    <source>
        <dbReference type="Proteomes" id="UP000639643"/>
    </source>
</evidence>
<reference evidence="1" key="1">
    <citation type="journal article" date="2020" name="Phytopathology">
        <title>Genome Sequence Resources of Colletotrichum truncatum, C. plurivorum, C. musicola, and C. sojae: Four Species Pathogenic to Soybean (Glycine max).</title>
        <authorList>
            <person name="Rogerio F."/>
            <person name="Boufleur T.R."/>
            <person name="Ciampi-Guillardi M."/>
            <person name="Sukno S.A."/>
            <person name="Thon M.R."/>
            <person name="Massola Junior N.S."/>
            <person name="Baroncelli R."/>
        </authorList>
    </citation>
    <scope>NUCLEOTIDE SEQUENCE</scope>
    <source>
        <strain evidence="1">LFN0074</strain>
    </source>
</reference>
<protein>
    <submittedName>
        <fullName evidence="1">Uncharacterized protein</fullName>
    </submittedName>
</protein>
<accession>A0A8H6J577</accession>
<dbReference type="AlphaFoldDB" id="A0A8H6J577"/>
<organism evidence="1 2">
    <name type="scientific">Colletotrichum musicola</name>
    <dbReference type="NCBI Taxonomy" id="2175873"/>
    <lineage>
        <taxon>Eukaryota</taxon>
        <taxon>Fungi</taxon>
        <taxon>Dikarya</taxon>
        <taxon>Ascomycota</taxon>
        <taxon>Pezizomycotina</taxon>
        <taxon>Sordariomycetes</taxon>
        <taxon>Hypocreomycetidae</taxon>
        <taxon>Glomerellales</taxon>
        <taxon>Glomerellaceae</taxon>
        <taxon>Colletotrichum</taxon>
        <taxon>Colletotrichum orchidearum species complex</taxon>
    </lineage>
</organism>
<name>A0A8H6J577_9PEZI</name>
<dbReference type="Proteomes" id="UP000639643">
    <property type="component" value="Unassembled WGS sequence"/>
</dbReference>